<evidence type="ECO:0000256" key="11">
    <source>
        <dbReference type="RuleBase" id="RU366059"/>
    </source>
</evidence>
<keyword evidence="5 11" id="KW-0004">4Fe-4S</keyword>
<accession>A0A4P9C3G1</accession>
<gene>
    <name evidence="13" type="primary">sdaAA</name>
    <name evidence="13" type="ORF">CPZ25_000185</name>
</gene>
<evidence type="ECO:0000256" key="9">
    <source>
        <dbReference type="ARBA" id="ARBA00023239"/>
    </source>
</evidence>
<evidence type="ECO:0000313" key="14">
    <source>
        <dbReference type="Proteomes" id="UP000218387"/>
    </source>
</evidence>
<keyword evidence="9 11" id="KW-0456">Lyase</keyword>
<keyword evidence="14" id="KW-1185">Reference proteome</keyword>
<dbReference type="InterPro" id="IPR004642">
    <property type="entry name" value="Ser_deHydtase_asu"/>
</dbReference>
<dbReference type="GO" id="GO:0006094">
    <property type="term" value="P:gluconeogenesis"/>
    <property type="evidence" value="ECO:0007669"/>
    <property type="project" value="UniProtKB-KW"/>
</dbReference>
<dbReference type="AlphaFoldDB" id="A0A4P9C3G1"/>
<organism evidence="13 14">
    <name type="scientific">Eubacterium maltosivorans</name>
    <dbReference type="NCBI Taxonomy" id="2041044"/>
    <lineage>
        <taxon>Bacteria</taxon>
        <taxon>Bacillati</taxon>
        <taxon>Bacillota</taxon>
        <taxon>Clostridia</taxon>
        <taxon>Eubacteriales</taxon>
        <taxon>Eubacteriaceae</taxon>
        <taxon>Eubacterium</taxon>
    </lineage>
</organism>
<evidence type="ECO:0000256" key="7">
    <source>
        <dbReference type="ARBA" id="ARBA00023004"/>
    </source>
</evidence>
<evidence type="ECO:0000256" key="3">
    <source>
        <dbReference type="ARBA" id="ARBA00008636"/>
    </source>
</evidence>
<dbReference type="EMBL" id="CP029487">
    <property type="protein sequence ID" value="QCT69783.1"/>
    <property type="molecule type" value="Genomic_DNA"/>
</dbReference>
<evidence type="ECO:0000256" key="10">
    <source>
        <dbReference type="ARBA" id="ARBA00049406"/>
    </source>
</evidence>
<dbReference type="KEGG" id="emt:CPZ25_000185"/>
<dbReference type="GO" id="GO:0051539">
    <property type="term" value="F:4 iron, 4 sulfur cluster binding"/>
    <property type="evidence" value="ECO:0007669"/>
    <property type="project" value="UniProtKB-UniRule"/>
</dbReference>
<evidence type="ECO:0000259" key="12">
    <source>
        <dbReference type="Pfam" id="PF03313"/>
    </source>
</evidence>
<name>A0A4P9C3G1_EUBML</name>
<feature type="domain" description="Serine dehydratase-like alpha subunit" evidence="12">
    <location>
        <begin position="16"/>
        <end position="276"/>
    </location>
</feature>
<dbReference type="InterPro" id="IPR051318">
    <property type="entry name" value="Fe-S_L-Ser"/>
</dbReference>
<keyword evidence="7 11" id="KW-0408">Iron</keyword>
<dbReference type="PANTHER" id="PTHR30182:SF1">
    <property type="entry name" value="L-SERINE DEHYDRATASE 1"/>
    <property type="match status" value="1"/>
</dbReference>
<dbReference type="GO" id="GO:0046872">
    <property type="term" value="F:metal ion binding"/>
    <property type="evidence" value="ECO:0007669"/>
    <property type="project" value="UniProtKB-KW"/>
</dbReference>
<reference evidence="13 14" key="1">
    <citation type="submission" date="2018-05" db="EMBL/GenBank/DDBJ databases">
        <title>Genome comparison of Eubacterium sp.</title>
        <authorList>
            <person name="Feng Y."/>
            <person name="Sanchez-Andrea I."/>
            <person name="Stams A.J.M."/>
            <person name="De Vos W.M."/>
        </authorList>
    </citation>
    <scope>NUCLEOTIDE SEQUENCE [LARGE SCALE GENOMIC DNA]</scope>
    <source>
        <strain evidence="13 14">YI</strain>
    </source>
</reference>
<comment type="similarity">
    <text evidence="3 11">Belongs to the iron-sulfur dependent L-serine dehydratase family.</text>
</comment>
<dbReference type="RefSeq" id="WP_096919298.1">
    <property type="nucleotide sequence ID" value="NZ_CP029487.1"/>
</dbReference>
<dbReference type="Pfam" id="PF03313">
    <property type="entry name" value="SDH_alpha"/>
    <property type="match status" value="1"/>
</dbReference>
<evidence type="ECO:0000256" key="1">
    <source>
        <dbReference type="ARBA" id="ARBA00001966"/>
    </source>
</evidence>
<comment type="pathway">
    <text evidence="2">Carbohydrate biosynthesis; gluconeogenesis.</text>
</comment>
<dbReference type="EC" id="4.3.1.17" evidence="11"/>
<protein>
    <recommendedName>
        <fullName evidence="11">L-serine dehydratase</fullName>
        <ecNumber evidence="11">4.3.1.17</ecNumber>
    </recommendedName>
</protein>
<keyword evidence="6 11" id="KW-0479">Metal-binding</keyword>
<sequence length="298" mass="31078">MNFTNGSTLLKSCHRHQCPISEAMFRRETTYLENTPEETEARMHHAWEIMKDAVRTSLEEELTSVGGLIGGEARKLNARRQAGKSISGPLTAKAIAYAMGVLEVNASMGLIVAAPTAGSSGVLPGVLMAVQEEHGFRDTEMEKALFNAGAIGYIISRNATVAGAEGGCQAEVGAASAMAASALTELFGGTPQMCLGAAANALSNLLGLVCDPIAGLVEAPCQKRNAIGASNAIISAEIALSGVESLVPFDEAVSAMLQVGRRLPPELRETALGGMAATPTGCALCKQIYKGQDEEERE</sequence>
<dbReference type="GO" id="GO:0003941">
    <property type="term" value="F:L-serine ammonia-lyase activity"/>
    <property type="evidence" value="ECO:0007669"/>
    <property type="project" value="UniProtKB-UniRule"/>
</dbReference>
<keyword evidence="4 11" id="KW-0312">Gluconeogenesis</keyword>
<comment type="catalytic activity">
    <reaction evidence="10 11">
        <text>L-serine = pyruvate + NH4(+)</text>
        <dbReference type="Rhea" id="RHEA:19169"/>
        <dbReference type="ChEBI" id="CHEBI:15361"/>
        <dbReference type="ChEBI" id="CHEBI:28938"/>
        <dbReference type="ChEBI" id="CHEBI:33384"/>
        <dbReference type="EC" id="4.3.1.17"/>
    </reaction>
</comment>
<evidence type="ECO:0000256" key="6">
    <source>
        <dbReference type="ARBA" id="ARBA00022723"/>
    </source>
</evidence>
<evidence type="ECO:0000256" key="8">
    <source>
        <dbReference type="ARBA" id="ARBA00023014"/>
    </source>
</evidence>
<keyword evidence="8 11" id="KW-0411">Iron-sulfur</keyword>
<dbReference type="NCBIfam" id="TIGR00718">
    <property type="entry name" value="sda_alpha"/>
    <property type="match status" value="1"/>
</dbReference>
<dbReference type="InterPro" id="IPR005130">
    <property type="entry name" value="Ser_deHydtase-like_asu"/>
</dbReference>
<evidence type="ECO:0000256" key="5">
    <source>
        <dbReference type="ARBA" id="ARBA00022485"/>
    </source>
</evidence>
<evidence type="ECO:0000256" key="4">
    <source>
        <dbReference type="ARBA" id="ARBA00022432"/>
    </source>
</evidence>
<dbReference type="Proteomes" id="UP000218387">
    <property type="component" value="Chromosome"/>
</dbReference>
<evidence type="ECO:0000256" key="2">
    <source>
        <dbReference type="ARBA" id="ARBA00004742"/>
    </source>
</evidence>
<dbReference type="PANTHER" id="PTHR30182">
    <property type="entry name" value="L-SERINE DEHYDRATASE"/>
    <property type="match status" value="1"/>
</dbReference>
<evidence type="ECO:0000313" key="13">
    <source>
        <dbReference type="EMBL" id="QCT69783.1"/>
    </source>
</evidence>
<proteinExistence type="inferred from homology"/>
<comment type="cofactor">
    <cofactor evidence="1 11">
        <name>[4Fe-4S] cluster</name>
        <dbReference type="ChEBI" id="CHEBI:49883"/>
    </cofactor>
</comment>